<dbReference type="GO" id="GO:0008312">
    <property type="term" value="F:7S RNA binding"/>
    <property type="evidence" value="ECO:0007669"/>
    <property type="project" value="InterPro"/>
</dbReference>
<dbReference type="NCBIfam" id="TIGR00959">
    <property type="entry name" value="ffh"/>
    <property type="match status" value="1"/>
</dbReference>
<evidence type="ECO:0000256" key="4">
    <source>
        <dbReference type="ARBA" id="ARBA00022884"/>
    </source>
</evidence>
<protein>
    <recommendedName>
        <fullName evidence="8">signal-recognition-particle GTPase</fullName>
        <ecNumber evidence="8">3.6.5.4</ecNumber>
    </recommendedName>
</protein>
<dbReference type="SMART" id="SM00963">
    <property type="entry name" value="SRP54_N"/>
    <property type="match status" value="1"/>
</dbReference>
<organism evidence="12">
    <name type="scientific">Tetraselmis sp. GSL018</name>
    <dbReference type="NCBI Taxonomy" id="582737"/>
    <lineage>
        <taxon>Eukaryota</taxon>
        <taxon>Viridiplantae</taxon>
        <taxon>Chlorophyta</taxon>
        <taxon>core chlorophytes</taxon>
        <taxon>Chlorodendrophyceae</taxon>
        <taxon>Chlorodendrales</taxon>
        <taxon>Chlorodendraceae</taxon>
        <taxon>Tetraselmis</taxon>
    </lineage>
</organism>
<evidence type="ECO:0000256" key="3">
    <source>
        <dbReference type="ARBA" id="ARBA00022801"/>
    </source>
</evidence>
<reference evidence="12" key="1">
    <citation type="submission" date="2014-05" db="EMBL/GenBank/DDBJ databases">
        <title>The transcriptome of the halophilic microalga Tetraselmis sp. GSL018 isolated from the Great Salt Lake, Utah.</title>
        <authorList>
            <person name="Jinkerson R.E."/>
            <person name="D'Adamo S."/>
            <person name="Posewitz M.C."/>
        </authorList>
    </citation>
    <scope>NUCLEOTIDE SEQUENCE</scope>
    <source>
        <strain evidence="12">GSL018</strain>
    </source>
</reference>
<keyword evidence="4" id="KW-0694">RNA-binding</keyword>
<gene>
    <name evidence="12" type="primary">FFH</name>
    <name evidence="12" type="ORF">TSPGSL018_23436</name>
</gene>
<dbReference type="InterPro" id="IPR042101">
    <property type="entry name" value="SRP54_N_sf"/>
</dbReference>
<accession>A0A061QVB1</accession>
<evidence type="ECO:0000256" key="9">
    <source>
        <dbReference type="ARBA" id="ARBA00048157"/>
    </source>
</evidence>
<proteinExistence type="inferred from homology"/>
<dbReference type="Gene3D" id="1.10.260.30">
    <property type="entry name" value="Signal recognition particle, SRP54 subunit, M-domain"/>
    <property type="match status" value="1"/>
</dbReference>
<dbReference type="InterPro" id="IPR013822">
    <property type="entry name" value="Signal_recog_particl_SRP54_hlx"/>
</dbReference>
<keyword evidence="3" id="KW-0378">Hydrolase</keyword>
<dbReference type="Pfam" id="PF02881">
    <property type="entry name" value="SRP54_N"/>
    <property type="match status" value="1"/>
</dbReference>
<dbReference type="SMART" id="SM00382">
    <property type="entry name" value="AAA"/>
    <property type="match status" value="1"/>
</dbReference>
<dbReference type="Gene3D" id="3.40.50.300">
    <property type="entry name" value="P-loop containing nucleotide triphosphate hydrolases"/>
    <property type="match status" value="1"/>
</dbReference>
<evidence type="ECO:0000256" key="7">
    <source>
        <dbReference type="ARBA" id="ARBA00023274"/>
    </source>
</evidence>
<dbReference type="CDD" id="cd18539">
    <property type="entry name" value="SRP_G"/>
    <property type="match status" value="1"/>
</dbReference>
<feature type="compositionally biased region" description="Basic residues" evidence="10">
    <location>
        <begin position="544"/>
        <end position="555"/>
    </location>
</feature>
<keyword evidence="6" id="KW-0733">Signal recognition particle</keyword>
<evidence type="ECO:0000259" key="11">
    <source>
        <dbReference type="PROSITE" id="PS00300"/>
    </source>
</evidence>
<dbReference type="PANTHER" id="PTHR11564:SF5">
    <property type="entry name" value="SIGNAL RECOGNITION PARTICLE SUBUNIT SRP54"/>
    <property type="match status" value="1"/>
</dbReference>
<evidence type="ECO:0000313" key="12">
    <source>
        <dbReference type="EMBL" id="JAC62414.1"/>
    </source>
</evidence>
<keyword evidence="2" id="KW-0547">Nucleotide-binding</keyword>
<comment type="catalytic activity">
    <reaction evidence="9">
        <text>GTP + H2O = GDP + phosphate + H(+)</text>
        <dbReference type="Rhea" id="RHEA:19669"/>
        <dbReference type="ChEBI" id="CHEBI:15377"/>
        <dbReference type="ChEBI" id="CHEBI:15378"/>
        <dbReference type="ChEBI" id="CHEBI:37565"/>
        <dbReference type="ChEBI" id="CHEBI:43474"/>
        <dbReference type="ChEBI" id="CHEBI:58189"/>
        <dbReference type="EC" id="3.6.5.4"/>
    </reaction>
    <physiologicalReaction direction="left-to-right" evidence="9">
        <dbReference type="Rhea" id="RHEA:19670"/>
    </physiologicalReaction>
</comment>
<comment type="similarity">
    <text evidence="1">Belongs to the GTP-binding SRP family. SRP54 subfamily.</text>
</comment>
<dbReference type="InterPro" id="IPR022941">
    <property type="entry name" value="SRP54"/>
</dbReference>
<feature type="region of interest" description="Disordered" evidence="10">
    <location>
        <begin position="464"/>
        <end position="486"/>
    </location>
</feature>
<dbReference type="AlphaFoldDB" id="A0A061QVB1"/>
<dbReference type="HAMAP" id="MF_00306">
    <property type="entry name" value="SRP54"/>
    <property type="match status" value="1"/>
</dbReference>
<dbReference type="InterPro" id="IPR000897">
    <property type="entry name" value="SRP54_GTPase_dom"/>
</dbReference>
<evidence type="ECO:0000256" key="5">
    <source>
        <dbReference type="ARBA" id="ARBA00023134"/>
    </source>
</evidence>
<evidence type="ECO:0000256" key="1">
    <source>
        <dbReference type="ARBA" id="ARBA00005450"/>
    </source>
</evidence>
<dbReference type="GO" id="GO:0005786">
    <property type="term" value="C:signal recognition particle, endoplasmic reticulum targeting"/>
    <property type="evidence" value="ECO:0007669"/>
    <property type="project" value="UniProtKB-KW"/>
</dbReference>
<dbReference type="Pfam" id="PF00448">
    <property type="entry name" value="SRP54"/>
    <property type="match status" value="1"/>
</dbReference>
<dbReference type="SMART" id="SM00962">
    <property type="entry name" value="SRP54"/>
    <property type="match status" value="1"/>
</dbReference>
<dbReference type="InterPro" id="IPR004780">
    <property type="entry name" value="SRP"/>
</dbReference>
<dbReference type="SUPFAM" id="SSF52540">
    <property type="entry name" value="P-loop containing nucleoside triphosphate hydrolases"/>
    <property type="match status" value="1"/>
</dbReference>
<name>A0A061QVB1_9CHLO</name>
<dbReference type="Gene3D" id="1.20.120.140">
    <property type="entry name" value="Signal recognition particle SRP54, nucleotide-binding domain"/>
    <property type="match status" value="1"/>
</dbReference>
<dbReference type="SUPFAM" id="SSF47446">
    <property type="entry name" value="Signal peptide-binding domain"/>
    <property type="match status" value="1"/>
</dbReference>
<dbReference type="FunFam" id="3.40.50.300:FF:000022">
    <property type="entry name" value="Signal recognition particle 54 kDa subunit"/>
    <property type="match status" value="1"/>
</dbReference>
<keyword evidence="7" id="KW-0687">Ribonucleoprotein</keyword>
<feature type="region of interest" description="Disordered" evidence="10">
    <location>
        <begin position="533"/>
        <end position="563"/>
    </location>
</feature>
<dbReference type="InterPro" id="IPR027417">
    <property type="entry name" value="P-loop_NTPase"/>
</dbReference>
<dbReference type="EMBL" id="GBEZ01024589">
    <property type="protein sequence ID" value="JAC62414.1"/>
    <property type="molecule type" value="Transcribed_RNA"/>
</dbReference>
<dbReference type="Pfam" id="PF02978">
    <property type="entry name" value="SRP_SPB"/>
    <property type="match status" value="1"/>
</dbReference>
<sequence length="563" mass="62061">MALSAKFHALARNNFCSNPAASSRLHGQSTSTFSTECSSLRRSIQYKTAPSLSFRTPSLSLRRTHGGRRQCRRLLVRAAAFDNLTEALNTAWGKLKGEKQLTPENMKEPMRDIRRALLEADVSLPVVRRFIKEVEQEAIGRGVVKGVEPGQQLVKVVHEQLVRLMGGEAEGLRIPDVGPQIVLMAGLQGVGKTTACAKLAAQLKKDGKEVLMVATDVYRPAAIEQLVRLGGRVGADVFELGTSAAPVDIARRGIEKAVAEEYDVVIIDTAGRLNIDADMMSELREIRQAVSPSDVLLVVDAMTGQEAAALVKSFNEEVELTGAIVTKMDGDSRGGAALTIREVSGKPIKFVGTGEKMNALEQFYPDRMAGRILGMGDVLTLVERAEEAFKEEEAKKIQEKMMSAKFDYNDFLKQFEMVSKMGPMGQVMKMLPGMSKITDKQMMAAERRFSEYEAMIRVMTDEEREDPDLIASSPSRRRRIAKDSEMSENQVVEMISTFTQLRMQMQTMSRMMSIQGGNTEMMSDEEMLNATLQGMGPRPVAPGKVRRKKAGKKGSRALAELEG</sequence>
<dbReference type="GO" id="GO:0006614">
    <property type="term" value="P:SRP-dependent cotranslational protein targeting to membrane"/>
    <property type="evidence" value="ECO:0007669"/>
    <property type="project" value="InterPro"/>
</dbReference>
<evidence type="ECO:0000256" key="10">
    <source>
        <dbReference type="SAM" id="MobiDB-lite"/>
    </source>
</evidence>
<dbReference type="EC" id="3.6.5.4" evidence="8"/>
<dbReference type="PROSITE" id="PS00300">
    <property type="entry name" value="SRP54"/>
    <property type="match status" value="1"/>
</dbReference>
<dbReference type="GO" id="GO:0005525">
    <property type="term" value="F:GTP binding"/>
    <property type="evidence" value="ECO:0007669"/>
    <property type="project" value="UniProtKB-KW"/>
</dbReference>
<keyword evidence="5" id="KW-0342">GTP-binding</keyword>
<dbReference type="InterPro" id="IPR003593">
    <property type="entry name" value="AAA+_ATPase"/>
</dbReference>
<feature type="non-terminal residue" evidence="12">
    <location>
        <position position="563"/>
    </location>
</feature>
<dbReference type="PANTHER" id="PTHR11564">
    <property type="entry name" value="SIGNAL RECOGNITION PARTICLE 54K PROTEIN SRP54"/>
    <property type="match status" value="1"/>
</dbReference>
<feature type="domain" description="SRP54-type proteins GTP-binding" evidence="11">
    <location>
        <begin position="347"/>
        <end position="360"/>
    </location>
</feature>
<dbReference type="GO" id="GO:0003924">
    <property type="term" value="F:GTPase activity"/>
    <property type="evidence" value="ECO:0007669"/>
    <property type="project" value="InterPro"/>
</dbReference>
<evidence type="ECO:0000256" key="2">
    <source>
        <dbReference type="ARBA" id="ARBA00022741"/>
    </source>
</evidence>
<dbReference type="InterPro" id="IPR004125">
    <property type="entry name" value="Signal_recog_particle_SRP54_M"/>
</dbReference>
<dbReference type="InterPro" id="IPR036891">
    <property type="entry name" value="Signal_recog_part_SRP54_M_sf"/>
</dbReference>
<evidence type="ECO:0000256" key="8">
    <source>
        <dbReference type="ARBA" id="ARBA00035672"/>
    </source>
</evidence>
<evidence type="ECO:0000256" key="6">
    <source>
        <dbReference type="ARBA" id="ARBA00023135"/>
    </source>
</evidence>